<evidence type="ECO:0000313" key="2">
    <source>
        <dbReference type="Proteomes" id="UP000178632"/>
    </source>
</evidence>
<proteinExistence type="predicted"/>
<accession>A0A1G2IPB1</accession>
<protein>
    <submittedName>
        <fullName evidence="1">Uncharacterized protein</fullName>
    </submittedName>
</protein>
<organism evidence="1 2">
    <name type="scientific">Candidatus Staskawiczbacteria bacterium RIFCSPLOWO2_12_FULL_37_15</name>
    <dbReference type="NCBI Taxonomy" id="1802218"/>
    <lineage>
        <taxon>Bacteria</taxon>
        <taxon>Candidatus Staskawicziibacteriota</taxon>
    </lineage>
</organism>
<dbReference type="AlphaFoldDB" id="A0A1G2IPB1"/>
<reference evidence="1 2" key="1">
    <citation type="journal article" date="2016" name="Nat. Commun.">
        <title>Thousands of microbial genomes shed light on interconnected biogeochemical processes in an aquifer system.</title>
        <authorList>
            <person name="Anantharaman K."/>
            <person name="Brown C.T."/>
            <person name="Hug L.A."/>
            <person name="Sharon I."/>
            <person name="Castelle C.J."/>
            <person name="Probst A.J."/>
            <person name="Thomas B.C."/>
            <person name="Singh A."/>
            <person name="Wilkins M.J."/>
            <person name="Karaoz U."/>
            <person name="Brodie E.L."/>
            <person name="Williams K.H."/>
            <person name="Hubbard S.S."/>
            <person name="Banfield J.F."/>
        </authorList>
    </citation>
    <scope>NUCLEOTIDE SEQUENCE [LARGE SCALE GENOMIC DNA]</scope>
</reference>
<dbReference type="EMBL" id="MHPE01000027">
    <property type="protein sequence ID" value="OGZ76734.1"/>
    <property type="molecule type" value="Genomic_DNA"/>
</dbReference>
<evidence type="ECO:0000313" key="1">
    <source>
        <dbReference type="EMBL" id="OGZ76734.1"/>
    </source>
</evidence>
<name>A0A1G2IPB1_9BACT</name>
<dbReference type="Proteomes" id="UP000178632">
    <property type="component" value="Unassembled WGS sequence"/>
</dbReference>
<comment type="caution">
    <text evidence="1">The sequence shown here is derived from an EMBL/GenBank/DDBJ whole genome shotgun (WGS) entry which is preliminary data.</text>
</comment>
<gene>
    <name evidence="1" type="ORF">A3G45_01925</name>
</gene>
<sequence length="104" mass="12650">MKFYKQDTVKKVRQLKENGVKTKEEKFRVHLQLHTTHDKKDITSFWSNLLKIPEYQFQKPTITKPMAKMKRRDYKGTCTVRYYDFSLFNEIVGTYEAFFKKIDK</sequence>